<dbReference type="EMBL" id="CP036280">
    <property type="protein sequence ID" value="QDU70189.1"/>
    <property type="molecule type" value="Genomic_DNA"/>
</dbReference>
<keyword evidence="2" id="KW-0489">Methyltransferase</keyword>
<dbReference type="Gene3D" id="3.40.50.150">
    <property type="entry name" value="Vaccinia Virus protein VP39"/>
    <property type="match status" value="1"/>
</dbReference>
<keyword evidence="2" id="KW-0808">Transferase</keyword>
<dbReference type="Pfam" id="PF05050">
    <property type="entry name" value="Methyltransf_21"/>
    <property type="match status" value="1"/>
</dbReference>
<reference evidence="2 3" key="1">
    <citation type="submission" date="2019-02" db="EMBL/GenBank/DDBJ databases">
        <title>Deep-cultivation of Planctomycetes and their phenomic and genomic characterization uncovers novel biology.</title>
        <authorList>
            <person name="Wiegand S."/>
            <person name="Jogler M."/>
            <person name="Boedeker C."/>
            <person name="Pinto D."/>
            <person name="Vollmers J."/>
            <person name="Rivas-Marin E."/>
            <person name="Kohn T."/>
            <person name="Peeters S.H."/>
            <person name="Heuer A."/>
            <person name="Rast P."/>
            <person name="Oberbeckmann S."/>
            <person name="Bunk B."/>
            <person name="Jeske O."/>
            <person name="Meyerdierks A."/>
            <person name="Storesund J.E."/>
            <person name="Kallscheuer N."/>
            <person name="Luecker S."/>
            <person name="Lage O.M."/>
            <person name="Pohl T."/>
            <person name="Merkel B.J."/>
            <person name="Hornburger P."/>
            <person name="Mueller R.-W."/>
            <person name="Bruemmer F."/>
            <person name="Labrenz M."/>
            <person name="Spormann A.M."/>
            <person name="Op den Camp H."/>
            <person name="Overmann J."/>
            <person name="Amann R."/>
            <person name="Jetten M.S.M."/>
            <person name="Mascher T."/>
            <person name="Medema M.H."/>
            <person name="Devos D.P."/>
            <person name="Kaster A.-K."/>
            <person name="Ovreas L."/>
            <person name="Rohde M."/>
            <person name="Galperin M.Y."/>
            <person name="Jogler C."/>
        </authorList>
    </citation>
    <scope>NUCLEOTIDE SEQUENCE [LARGE SCALE GENOMIC DNA]</scope>
    <source>
        <strain evidence="2 3">Pan265</strain>
    </source>
</reference>
<name>A0A518BT98_9BACT</name>
<dbReference type="OrthoDB" id="5329963at2"/>
<evidence type="ECO:0000313" key="2">
    <source>
        <dbReference type="EMBL" id="QDU70189.1"/>
    </source>
</evidence>
<dbReference type="SUPFAM" id="SSF53335">
    <property type="entry name" value="S-adenosyl-L-methionine-dependent methyltransferases"/>
    <property type="match status" value="1"/>
</dbReference>
<dbReference type="InterPro" id="IPR052514">
    <property type="entry name" value="SAM-dependent_MTase"/>
</dbReference>
<gene>
    <name evidence="2" type="ORF">Pan265_00110</name>
</gene>
<accession>A0A518BT98</accession>
<evidence type="ECO:0000259" key="1">
    <source>
        <dbReference type="Pfam" id="PF05050"/>
    </source>
</evidence>
<dbReference type="GO" id="GO:0008168">
    <property type="term" value="F:methyltransferase activity"/>
    <property type="evidence" value="ECO:0007669"/>
    <property type="project" value="UniProtKB-KW"/>
</dbReference>
<dbReference type="GO" id="GO:0032259">
    <property type="term" value="P:methylation"/>
    <property type="evidence" value="ECO:0007669"/>
    <property type="project" value="UniProtKB-KW"/>
</dbReference>
<sequence>MTQPGITSPSRGLTRWWRKTHTSLMRRINPLGFHTIPFDHNLRLRVRHIDRLGRRVYLDGYSEPELAVFLHAVLRPGMTVLDVGSNFGQFSVLAARLVGNTGHVHAIDATSVMHEQTRENLALNHMTHAHAYHLALSDTEGTLELTTCVPGQEAFNSLGRPDRTDRDVAGHETVRALTLDGFCAAEKIHHVDVMKIDVEGAESRVFTGGPGLLSGDDAPVIFCEFNETAARGSDSSTDEVRSLLLGYGYKIFRFDEQQVRLVSEQPAPAGEASYNVVATKHPDGLFNKP</sequence>
<proteinExistence type="predicted"/>
<dbReference type="InterPro" id="IPR006342">
    <property type="entry name" value="FkbM_mtfrase"/>
</dbReference>
<evidence type="ECO:0000313" key="3">
    <source>
        <dbReference type="Proteomes" id="UP000320386"/>
    </source>
</evidence>
<dbReference type="Proteomes" id="UP000320386">
    <property type="component" value="Chromosome"/>
</dbReference>
<dbReference type="KEGG" id="mcad:Pan265_00110"/>
<dbReference type="AlphaFoldDB" id="A0A518BT98"/>
<dbReference type="NCBIfam" id="TIGR01444">
    <property type="entry name" value="fkbM_fam"/>
    <property type="match status" value="1"/>
</dbReference>
<keyword evidence="3" id="KW-1185">Reference proteome</keyword>
<dbReference type="PANTHER" id="PTHR34203:SF15">
    <property type="entry name" value="SLL1173 PROTEIN"/>
    <property type="match status" value="1"/>
</dbReference>
<dbReference type="RefSeq" id="WP_145444163.1">
    <property type="nucleotide sequence ID" value="NZ_CP036280.1"/>
</dbReference>
<protein>
    <submittedName>
        <fullName evidence="2">Arsenite S-adenosylmethyltransferase</fullName>
    </submittedName>
</protein>
<feature type="domain" description="Methyltransferase FkbM" evidence="1">
    <location>
        <begin position="82"/>
        <end position="251"/>
    </location>
</feature>
<dbReference type="InterPro" id="IPR029063">
    <property type="entry name" value="SAM-dependent_MTases_sf"/>
</dbReference>
<dbReference type="PANTHER" id="PTHR34203">
    <property type="entry name" value="METHYLTRANSFERASE, FKBM FAMILY PROTEIN"/>
    <property type="match status" value="1"/>
</dbReference>
<organism evidence="2 3">
    <name type="scientific">Mucisphaera calidilacus</name>
    <dbReference type="NCBI Taxonomy" id="2527982"/>
    <lineage>
        <taxon>Bacteria</taxon>
        <taxon>Pseudomonadati</taxon>
        <taxon>Planctomycetota</taxon>
        <taxon>Phycisphaerae</taxon>
        <taxon>Phycisphaerales</taxon>
        <taxon>Phycisphaeraceae</taxon>
        <taxon>Mucisphaera</taxon>
    </lineage>
</organism>